<dbReference type="Proteomes" id="UP000189703">
    <property type="component" value="Unplaced"/>
</dbReference>
<dbReference type="InterPro" id="IPR004883">
    <property type="entry name" value="LOB"/>
</dbReference>
<dbReference type="PROSITE" id="PS50891">
    <property type="entry name" value="LOB"/>
    <property type="match status" value="1"/>
</dbReference>
<dbReference type="GO" id="GO:0045893">
    <property type="term" value="P:positive regulation of DNA-templated transcription"/>
    <property type="evidence" value="ECO:0000318"/>
    <property type="project" value="GO_Central"/>
</dbReference>
<dbReference type="eggNOG" id="ENOG502RYXG">
    <property type="taxonomic scope" value="Eukaryota"/>
</dbReference>
<dbReference type="PANTHER" id="PTHR31529">
    <property type="entry name" value="LOB DOMAIN CONTAINING PROTEIN"/>
    <property type="match status" value="1"/>
</dbReference>
<dbReference type="RefSeq" id="XP_010256834.1">
    <property type="nucleotide sequence ID" value="XM_010258532.2"/>
</dbReference>
<comment type="similarity">
    <text evidence="1">Belongs to the LOB domain-containing protein family.</text>
</comment>
<keyword evidence="2" id="KW-1185">Reference proteome</keyword>
<dbReference type="KEGG" id="nnu:104597121"/>
<dbReference type="GeneID" id="104597121"/>
<evidence type="ECO:0000256" key="1">
    <source>
        <dbReference type="ARBA" id="ARBA00005474"/>
    </source>
</evidence>
<dbReference type="GO" id="GO:0005634">
    <property type="term" value="C:nucleus"/>
    <property type="evidence" value="ECO:0000318"/>
    <property type="project" value="GO_Central"/>
</dbReference>
<accession>A0A1U8A621</accession>
<reference evidence="3" key="1">
    <citation type="submission" date="2025-08" db="UniProtKB">
        <authorList>
            <consortium name="RefSeq"/>
        </authorList>
    </citation>
    <scope>IDENTIFICATION</scope>
</reference>
<dbReference type="PANTHER" id="PTHR31529:SF23">
    <property type="entry name" value="LOB DOMAIN-CONTAINING PROTEIN 16"/>
    <property type="match status" value="1"/>
</dbReference>
<evidence type="ECO:0000313" key="3">
    <source>
        <dbReference type="RefSeq" id="XP_010256834.1"/>
    </source>
</evidence>
<evidence type="ECO:0000313" key="2">
    <source>
        <dbReference type="Proteomes" id="UP000189703"/>
    </source>
</evidence>
<name>A0A1U8A621_NELNU</name>
<dbReference type="Pfam" id="PF03195">
    <property type="entry name" value="LOB"/>
    <property type="match status" value="1"/>
</dbReference>
<proteinExistence type="inferred from homology"/>
<dbReference type="AlphaFoldDB" id="A0A1U8A621"/>
<protein>
    <submittedName>
        <fullName evidence="3">LOB domain-containing protein 29-like</fullName>
    </submittedName>
</protein>
<sequence length="247" mass="26885">MAGVGSSSSSCGACKFLRRKCSSGCVFAPYFCYEQGANHFAAVHKVFGASNVSKLLSHLPVHNRSEAALTISYEALARMGDPIYGCVAHILALQQQVAHLKEEIEFLGNQVACLANDATPVSRPSCQAQTTTETANWFQVSSQRDTMDVQYGLNHQPLFDHNLSHAVKASTTTGTVEIINSEMNAQLPPLYMLDNQNLYCHTTTISPNGLERLSIMGVQQEILPSVTVPLMQNTRTRAPFNQPPLGS</sequence>
<dbReference type="OrthoDB" id="1840682at2759"/>
<gene>
    <name evidence="3" type="primary">LOC104597121</name>
</gene>
<dbReference type="GO" id="GO:0009755">
    <property type="term" value="P:hormone-mediated signaling pathway"/>
    <property type="evidence" value="ECO:0000318"/>
    <property type="project" value="GO_Central"/>
</dbReference>
<organism evidence="2 3">
    <name type="scientific">Nelumbo nucifera</name>
    <name type="common">Sacred lotus</name>
    <dbReference type="NCBI Taxonomy" id="4432"/>
    <lineage>
        <taxon>Eukaryota</taxon>
        <taxon>Viridiplantae</taxon>
        <taxon>Streptophyta</taxon>
        <taxon>Embryophyta</taxon>
        <taxon>Tracheophyta</taxon>
        <taxon>Spermatophyta</taxon>
        <taxon>Magnoliopsida</taxon>
        <taxon>Proteales</taxon>
        <taxon>Nelumbonaceae</taxon>
        <taxon>Nelumbo</taxon>
    </lineage>
</organism>